<dbReference type="SUPFAM" id="SSF57701">
    <property type="entry name" value="Zn2/Cys6 DNA-binding domain"/>
    <property type="match status" value="1"/>
</dbReference>
<dbReference type="EMBL" id="ML991867">
    <property type="protein sequence ID" value="KAF2229330.1"/>
    <property type="molecule type" value="Genomic_DNA"/>
</dbReference>
<evidence type="ECO:0000256" key="2">
    <source>
        <dbReference type="SAM" id="MobiDB-lite"/>
    </source>
</evidence>
<proteinExistence type="predicted"/>
<dbReference type="PROSITE" id="PS50048">
    <property type="entry name" value="ZN2_CY6_FUNGAL_2"/>
    <property type="match status" value="1"/>
</dbReference>
<dbReference type="Proteomes" id="UP000800092">
    <property type="component" value="Unassembled WGS sequence"/>
</dbReference>
<gene>
    <name evidence="4" type="ORF">EV356DRAFT_537338</name>
</gene>
<dbReference type="GO" id="GO:0008270">
    <property type="term" value="F:zinc ion binding"/>
    <property type="evidence" value="ECO:0007669"/>
    <property type="project" value="InterPro"/>
</dbReference>
<dbReference type="InterPro" id="IPR001138">
    <property type="entry name" value="Zn2Cys6_DnaBD"/>
</dbReference>
<dbReference type="PROSITE" id="PS00463">
    <property type="entry name" value="ZN2_CY6_FUNGAL_1"/>
    <property type="match status" value="1"/>
</dbReference>
<dbReference type="GO" id="GO:0000981">
    <property type="term" value="F:DNA-binding transcription factor activity, RNA polymerase II-specific"/>
    <property type="evidence" value="ECO:0007669"/>
    <property type="project" value="InterPro"/>
</dbReference>
<dbReference type="InterPro" id="IPR021858">
    <property type="entry name" value="Fun_TF"/>
</dbReference>
<evidence type="ECO:0000259" key="3">
    <source>
        <dbReference type="PROSITE" id="PS50048"/>
    </source>
</evidence>
<evidence type="ECO:0000256" key="1">
    <source>
        <dbReference type="ARBA" id="ARBA00023242"/>
    </source>
</evidence>
<keyword evidence="5" id="KW-1185">Reference proteome</keyword>
<evidence type="ECO:0000313" key="5">
    <source>
        <dbReference type="Proteomes" id="UP000800092"/>
    </source>
</evidence>
<dbReference type="PANTHER" id="PTHR38791">
    <property type="entry name" value="ZN(II)2CYS6 TRANSCRIPTION FACTOR (EUROFUNG)-RELATED-RELATED"/>
    <property type="match status" value="1"/>
</dbReference>
<dbReference type="SMART" id="SM00066">
    <property type="entry name" value="GAL4"/>
    <property type="match status" value="1"/>
</dbReference>
<name>A0A6A6GV09_VIRVR</name>
<dbReference type="InterPro" id="IPR036864">
    <property type="entry name" value="Zn2-C6_fun-type_DNA-bd_sf"/>
</dbReference>
<reference evidence="4" key="1">
    <citation type="journal article" date="2020" name="Stud. Mycol.">
        <title>101 Dothideomycetes genomes: a test case for predicting lifestyles and emergence of pathogens.</title>
        <authorList>
            <person name="Haridas S."/>
            <person name="Albert R."/>
            <person name="Binder M."/>
            <person name="Bloem J."/>
            <person name="Labutti K."/>
            <person name="Salamov A."/>
            <person name="Andreopoulos B."/>
            <person name="Baker S."/>
            <person name="Barry K."/>
            <person name="Bills G."/>
            <person name="Bluhm B."/>
            <person name="Cannon C."/>
            <person name="Castanera R."/>
            <person name="Culley D."/>
            <person name="Daum C."/>
            <person name="Ezra D."/>
            <person name="Gonzalez J."/>
            <person name="Henrissat B."/>
            <person name="Kuo A."/>
            <person name="Liang C."/>
            <person name="Lipzen A."/>
            <person name="Lutzoni F."/>
            <person name="Magnuson J."/>
            <person name="Mondo S."/>
            <person name="Nolan M."/>
            <person name="Ohm R."/>
            <person name="Pangilinan J."/>
            <person name="Park H.-J."/>
            <person name="Ramirez L."/>
            <person name="Alfaro M."/>
            <person name="Sun H."/>
            <person name="Tritt A."/>
            <person name="Yoshinaga Y."/>
            <person name="Zwiers L.-H."/>
            <person name="Turgeon B."/>
            <person name="Goodwin S."/>
            <person name="Spatafora J."/>
            <person name="Crous P."/>
            <person name="Grigoriev I."/>
        </authorList>
    </citation>
    <scope>NUCLEOTIDE SEQUENCE</scope>
    <source>
        <strain evidence="4">Tuck. ex Michener</strain>
    </source>
</reference>
<feature type="compositionally biased region" description="Basic and acidic residues" evidence="2">
    <location>
        <begin position="53"/>
        <end position="65"/>
    </location>
</feature>
<accession>A0A6A6GV09</accession>
<dbReference type="Gene3D" id="4.10.240.10">
    <property type="entry name" value="Zn(2)-C6 fungal-type DNA-binding domain"/>
    <property type="match status" value="1"/>
</dbReference>
<dbReference type="CDD" id="cd00067">
    <property type="entry name" value="GAL4"/>
    <property type="match status" value="1"/>
</dbReference>
<evidence type="ECO:0000313" key="4">
    <source>
        <dbReference type="EMBL" id="KAF2229330.1"/>
    </source>
</evidence>
<dbReference type="PANTHER" id="PTHR38791:SF13">
    <property type="entry name" value="ZN(2)-C6 FUNGAL-TYPE DOMAIN-CONTAINING PROTEIN"/>
    <property type="match status" value="1"/>
</dbReference>
<dbReference type="Pfam" id="PF11951">
    <property type="entry name" value="Fungal_trans_2"/>
    <property type="match status" value="1"/>
</dbReference>
<dbReference type="InterPro" id="IPR053175">
    <property type="entry name" value="DHMBA_Reg_Transcription_Factor"/>
</dbReference>
<feature type="domain" description="Zn(2)-C6 fungal-type" evidence="3">
    <location>
        <begin position="10"/>
        <end position="38"/>
    </location>
</feature>
<dbReference type="OrthoDB" id="5429770at2759"/>
<feature type="region of interest" description="Disordered" evidence="2">
    <location>
        <begin position="49"/>
        <end position="101"/>
    </location>
</feature>
<dbReference type="AlphaFoldDB" id="A0A6A6GV09"/>
<protein>
    <recommendedName>
        <fullName evidence="3">Zn(2)-C6 fungal-type domain-containing protein</fullName>
    </recommendedName>
</protein>
<keyword evidence="1" id="KW-0539">Nucleus</keyword>
<organism evidence="4 5">
    <name type="scientific">Viridothelium virens</name>
    <name type="common">Speckled blister lichen</name>
    <name type="synonym">Trypethelium virens</name>
    <dbReference type="NCBI Taxonomy" id="1048519"/>
    <lineage>
        <taxon>Eukaryota</taxon>
        <taxon>Fungi</taxon>
        <taxon>Dikarya</taxon>
        <taxon>Ascomycota</taxon>
        <taxon>Pezizomycotina</taxon>
        <taxon>Dothideomycetes</taxon>
        <taxon>Dothideomycetes incertae sedis</taxon>
        <taxon>Trypetheliales</taxon>
        <taxon>Trypetheliaceae</taxon>
        <taxon>Viridothelium</taxon>
    </lineage>
</organism>
<dbReference type="Pfam" id="PF00172">
    <property type="entry name" value="Zn_clus"/>
    <property type="match status" value="1"/>
</dbReference>
<sequence>MPFDGTPSLGCESCKKRKLKCDRTKPECQKCIAINKRCPGVPDAVDQVIRGFDPNRPKRKYEQRSKKTVKASGAPKKEDKSVPATSSRKASAADKNPSSDEVCTDLTVVPVNRSQSSTSAVPPLVAVPTSNREQHALGLFFHTLQEVKSDIPVHGVGPFLCLLAPLHADASVDSALHRATSAVSALSLAEHHQEPKLQKDAYIAYGDAVKALNKVIAGGGPSVVSDETLMSTLLLSLCECYPTLLASTLRYRKHLEGAVSLLLLRGPEQFEKPASLALFKAARTQMVFNYIHRKKRIPNFNNDQGWVFAQEDSDDPLTLLGTTVLDLPALRADADVLEDETWTTHQIFDLLNRAQRIESLLCTWFAKLPEEWLPQIVGSCEELFDPPELAQYWPGPVHSYCDLYTAYTVNIYRVFRTNVHQVILNAQSMLETLYLGQEMSETLLEETSKQKACSKAIIQDLTNEVCASVPFHLYNDFEDSSKLPKQVSNATRAYYLLNPLFVTLCVQGLPENQTSWMRGRLRVVMDIEKDETSSLFMRDTVQKMLGYAMVGNLSMSCFYRNA</sequence>